<keyword evidence="5 9" id="KW-0418">Kinase</keyword>
<dbReference type="InterPro" id="IPR005467">
    <property type="entry name" value="His_kinase_dom"/>
</dbReference>
<dbReference type="PROSITE" id="PS50109">
    <property type="entry name" value="HIS_KIN"/>
    <property type="match status" value="1"/>
</dbReference>
<dbReference type="InterPro" id="IPR003018">
    <property type="entry name" value="GAF"/>
</dbReference>
<evidence type="ECO:0000256" key="3">
    <source>
        <dbReference type="ARBA" id="ARBA00022679"/>
    </source>
</evidence>
<reference evidence="9 10" key="1">
    <citation type="submission" date="2024-11" db="EMBL/GenBank/DDBJ databases">
        <title>Identification and Characterization of a Novel Fosfomycin Bacillithiol Transferase FosB8 in Paenibacillus illinoisensis.</title>
        <authorList>
            <person name="Lu W."/>
        </authorList>
    </citation>
    <scope>NUCLEOTIDE SEQUENCE [LARGE SCALE GENOMIC DNA]</scope>
    <source>
        <strain evidence="9 10">WP77</strain>
    </source>
</reference>
<keyword evidence="7" id="KW-0902">Two-component regulatory system</keyword>
<dbReference type="SUPFAM" id="SSF55781">
    <property type="entry name" value="GAF domain-like"/>
    <property type="match status" value="1"/>
</dbReference>
<comment type="caution">
    <text evidence="9">The sequence shown here is derived from an EMBL/GenBank/DDBJ whole genome shotgun (WGS) entry which is preliminary data.</text>
</comment>
<dbReference type="EMBL" id="JBIYSL010000002">
    <property type="protein sequence ID" value="MFK0522571.1"/>
    <property type="molecule type" value="Genomic_DNA"/>
</dbReference>
<evidence type="ECO:0000259" key="8">
    <source>
        <dbReference type="PROSITE" id="PS50109"/>
    </source>
</evidence>
<evidence type="ECO:0000256" key="7">
    <source>
        <dbReference type="ARBA" id="ARBA00023012"/>
    </source>
</evidence>
<dbReference type="Gene3D" id="3.30.565.10">
    <property type="entry name" value="Histidine kinase-like ATPase, C-terminal domain"/>
    <property type="match status" value="1"/>
</dbReference>
<dbReference type="Pfam" id="PF13185">
    <property type="entry name" value="GAF_2"/>
    <property type="match status" value="1"/>
</dbReference>
<sequence>MEQRREIRMPQDSGMQEMYTLKTIAETLNTSNDLSPMLDTVVGKLLELTGLTTGWVFLIREGGEYSCASDYNLPPALLHQDKEPMRCGTCWCVNRFRDGRLDNAVNIINCKRLEDATEHQWGDTRDITHHATVPLRSGEKMIGLLNVAAPGKEHFSEGELALLQAVAYQIGSAMERMRLYRGEQRRGDQYARLGEFSRALGLELNECSNADDMARTVVKLLGQHYEWPFVALIAQKNGALSIQTAHASTLGDTLLVNEMPPETDRLLQRVIQSHRAEILSAAEMVELSQVCGTRPPDSVMSSGLAAAIPLSPPGETAVLVAQLGSEMDSLLSDREVMDALAEHITASWESLRLVEKRRELTRLEERNRLARDLHDSVNQILFSLSLTAKGAESMLSGTAELHPAAEAMRDIRSLSQEALKEMRALIMQLRPAGLESGLLSALQEYGTSQGLQVVVNRTGMRSLPRNIEEGLWRIGQEALNNVRKHAEVTAADITLQLGDTEAVFIIKDRGKGGAKRKQPLPARSLGLSIMKERAQSLGGKLDLISSSRTGTSVTVVIPLPSELG</sequence>
<dbReference type="InterPro" id="IPR050482">
    <property type="entry name" value="Sensor_HK_TwoCompSys"/>
</dbReference>
<dbReference type="SMART" id="SM00065">
    <property type="entry name" value="GAF"/>
    <property type="match status" value="1"/>
</dbReference>
<keyword evidence="4" id="KW-0547">Nucleotide-binding</keyword>
<dbReference type="PANTHER" id="PTHR24421">
    <property type="entry name" value="NITRATE/NITRITE SENSOR PROTEIN NARX-RELATED"/>
    <property type="match status" value="1"/>
</dbReference>
<gene>
    <name evidence="9" type="ORF">ACINKY_10235</name>
</gene>
<keyword evidence="3" id="KW-0808">Transferase</keyword>
<evidence type="ECO:0000256" key="1">
    <source>
        <dbReference type="ARBA" id="ARBA00000085"/>
    </source>
</evidence>
<dbReference type="InterPro" id="IPR036890">
    <property type="entry name" value="HATPase_C_sf"/>
</dbReference>
<proteinExistence type="predicted"/>
<dbReference type="InterPro" id="IPR011712">
    <property type="entry name" value="Sig_transdc_His_kin_sub3_dim/P"/>
</dbReference>
<keyword evidence="10" id="KW-1185">Reference proteome</keyword>
<protein>
    <recommendedName>
        <fullName evidence="2">histidine kinase</fullName>
        <ecNumber evidence="2">2.7.13.3</ecNumber>
    </recommendedName>
</protein>
<dbReference type="EC" id="2.7.13.3" evidence="2"/>
<dbReference type="InterPro" id="IPR003594">
    <property type="entry name" value="HATPase_dom"/>
</dbReference>
<dbReference type="Pfam" id="PF07730">
    <property type="entry name" value="HisKA_3"/>
    <property type="match status" value="1"/>
</dbReference>
<comment type="catalytic activity">
    <reaction evidence="1">
        <text>ATP + protein L-histidine = ADP + protein N-phospho-L-histidine.</text>
        <dbReference type="EC" id="2.7.13.3"/>
    </reaction>
</comment>
<evidence type="ECO:0000256" key="4">
    <source>
        <dbReference type="ARBA" id="ARBA00022741"/>
    </source>
</evidence>
<evidence type="ECO:0000256" key="5">
    <source>
        <dbReference type="ARBA" id="ARBA00022777"/>
    </source>
</evidence>
<accession>A0ABW8HSD7</accession>
<dbReference type="Gene3D" id="3.30.450.40">
    <property type="match status" value="1"/>
</dbReference>
<feature type="domain" description="Histidine kinase" evidence="8">
    <location>
        <begin position="368"/>
        <end position="561"/>
    </location>
</feature>
<dbReference type="PANTHER" id="PTHR24421:SF40">
    <property type="entry name" value="SENSOR HISTIDINE KINASE YHCY"/>
    <property type="match status" value="1"/>
</dbReference>
<dbReference type="SUPFAM" id="SSF55874">
    <property type="entry name" value="ATPase domain of HSP90 chaperone/DNA topoisomerase II/histidine kinase"/>
    <property type="match status" value="1"/>
</dbReference>
<dbReference type="GO" id="GO:0016301">
    <property type="term" value="F:kinase activity"/>
    <property type="evidence" value="ECO:0007669"/>
    <property type="project" value="UniProtKB-KW"/>
</dbReference>
<dbReference type="SMART" id="SM00387">
    <property type="entry name" value="HATPase_c"/>
    <property type="match status" value="1"/>
</dbReference>
<organism evidence="9 10">
    <name type="scientific">Paenibacillus illinoisensis</name>
    <dbReference type="NCBI Taxonomy" id="59845"/>
    <lineage>
        <taxon>Bacteria</taxon>
        <taxon>Bacillati</taxon>
        <taxon>Bacillota</taxon>
        <taxon>Bacilli</taxon>
        <taxon>Bacillales</taxon>
        <taxon>Paenibacillaceae</taxon>
        <taxon>Paenibacillus</taxon>
    </lineage>
</organism>
<dbReference type="CDD" id="cd16917">
    <property type="entry name" value="HATPase_UhpB-NarQ-NarX-like"/>
    <property type="match status" value="1"/>
</dbReference>
<evidence type="ECO:0000313" key="10">
    <source>
        <dbReference type="Proteomes" id="UP001618531"/>
    </source>
</evidence>
<evidence type="ECO:0000256" key="2">
    <source>
        <dbReference type="ARBA" id="ARBA00012438"/>
    </source>
</evidence>
<dbReference type="Gene3D" id="1.20.5.1930">
    <property type="match status" value="1"/>
</dbReference>
<keyword evidence="6" id="KW-0067">ATP-binding</keyword>
<dbReference type="InterPro" id="IPR029016">
    <property type="entry name" value="GAF-like_dom_sf"/>
</dbReference>
<name>A0ABW8HSD7_9BACL</name>
<dbReference type="Proteomes" id="UP001618531">
    <property type="component" value="Unassembled WGS sequence"/>
</dbReference>
<dbReference type="Pfam" id="PF02518">
    <property type="entry name" value="HATPase_c"/>
    <property type="match status" value="1"/>
</dbReference>
<evidence type="ECO:0000313" key="9">
    <source>
        <dbReference type="EMBL" id="MFK0522571.1"/>
    </source>
</evidence>
<evidence type="ECO:0000256" key="6">
    <source>
        <dbReference type="ARBA" id="ARBA00022840"/>
    </source>
</evidence>